<dbReference type="InterPro" id="IPR058532">
    <property type="entry name" value="YjbR/MT2646/Rv2570-like"/>
</dbReference>
<dbReference type="RefSeq" id="WP_041048698.1">
    <property type="nucleotide sequence ID" value="NZ_JXAK01000029.1"/>
</dbReference>
<accession>A0ABR5AFW6</accession>
<evidence type="ECO:0008006" key="3">
    <source>
        <dbReference type="Google" id="ProtNLM"/>
    </source>
</evidence>
<dbReference type="InterPro" id="IPR038056">
    <property type="entry name" value="YjbR-like_sf"/>
</dbReference>
<keyword evidence="2" id="KW-1185">Reference proteome</keyword>
<sequence>MPHPHRPRSAAFEAMLARIRPICAKLPEVTEEIDGFDHTVFRVNGKTFIFTGENGEKGVPGLSVKTDRETQELLIASGRYSKTPHIGHHGWVSMHGEPDWAELSELIVESYMIVAPKKLQKLVQTR</sequence>
<evidence type="ECO:0000313" key="1">
    <source>
        <dbReference type="EMBL" id="KIL39902.1"/>
    </source>
</evidence>
<proteinExistence type="predicted"/>
<dbReference type="Proteomes" id="UP000031967">
    <property type="component" value="Unassembled WGS sequence"/>
</dbReference>
<reference evidence="1 2" key="1">
    <citation type="submission" date="2014-12" db="EMBL/GenBank/DDBJ databases">
        <title>Draft genome sequence of Paenibacillus kamchatkensis strain B-2647.</title>
        <authorList>
            <person name="Karlyshev A.V."/>
            <person name="Kudryashova E.B."/>
        </authorList>
    </citation>
    <scope>NUCLEOTIDE SEQUENCE [LARGE SCALE GENOMIC DNA]</scope>
    <source>
        <strain evidence="1 2">VKM B-2647</strain>
    </source>
</reference>
<organism evidence="1 2">
    <name type="scientific">Gordoniibacillus kamchatkensis</name>
    <dbReference type="NCBI Taxonomy" id="1590651"/>
    <lineage>
        <taxon>Bacteria</taxon>
        <taxon>Bacillati</taxon>
        <taxon>Bacillota</taxon>
        <taxon>Bacilli</taxon>
        <taxon>Bacillales</taxon>
        <taxon>Paenibacillaceae</taxon>
        <taxon>Gordoniibacillus</taxon>
    </lineage>
</organism>
<dbReference type="SUPFAM" id="SSF142906">
    <property type="entry name" value="YjbR-like"/>
    <property type="match status" value="1"/>
</dbReference>
<protein>
    <recommendedName>
        <fullName evidence="3">Phosphoribosylglycinamide formyltransferase</fullName>
    </recommendedName>
</protein>
<dbReference type="EMBL" id="JXAK01000029">
    <property type="protein sequence ID" value="KIL39902.1"/>
    <property type="molecule type" value="Genomic_DNA"/>
</dbReference>
<gene>
    <name evidence="1" type="ORF">SD70_16860</name>
</gene>
<dbReference type="Gene3D" id="3.90.1150.30">
    <property type="match status" value="1"/>
</dbReference>
<dbReference type="Pfam" id="PF04237">
    <property type="entry name" value="YjbR"/>
    <property type="match status" value="1"/>
</dbReference>
<comment type="caution">
    <text evidence="1">The sequence shown here is derived from an EMBL/GenBank/DDBJ whole genome shotgun (WGS) entry which is preliminary data.</text>
</comment>
<evidence type="ECO:0000313" key="2">
    <source>
        <dbReference type="Proteomes" id="UP000031967"/>
    </source>
</evidence>
<name>A0ABR5AFW6_9BACL</name>